<evidence type="ECO:0000313" key="1">
    <source>
        <dbReference type="EMBL" id="KKS32720.1"/>
    </source>
</evidence>
<dbReference type="Gene3D" id="3.40.1350.10">
    <property type="match status" value="1"/>
</dbReference>
<comment type="caution">
    <text evidence="1">The sequence shown here is derived from an EMBL/GenBank/DDBJ whole genome shotgun (WGS) entry which is preliminary data.</text>
</comment>
<dbReference type="InterPro" id="IPR041025">
    <property type="entry name" value="HNH_repeat"/>
</dbReference>
<organism evidence="1 2">
    <name type="scientific">Candidatus Amesbacteria bacterium GW2011_GWA2_42_12</name>
    <dbReference type="NCBI Taxonomy" id="1618356"/>
    <lineage>
        <taxon>Bacteria</taxon>
        <taxon>Candidatus Amesiibacteriota</taxon>
    </lineage>
</organism>
<name>A0A0G0Y7M9_9BACT</name>
<proteinExistence type="predicted"/>
<sequence length="292" mass="34450">MTKNEVVDKLKVLASQYKNKKYLTLKEIRTVSKLDYYIQLHFRKLGNALQAANLPSSKLAAGMKITNEQLINYLIDLQRKLGRPPKVWDFSDDRDIYKKYSEYKISWSIYKTRFGGLRKAIQLMSGGSTIIRTLKTNITKEDRQDTEYLWERRRFWGEAAELHAMAELLYHGFQAANIPVDEGLDILAVKRNKTYYFQVKHKDLSDNHAIKITKSSFEKTGSGEVYYIFVLLSENSRDFLIIPYHIMNDWIREKIVDDSNDGYLLYIKKLDGVYKLREKTLTNYLNRWDDIR</sequence>
<dbReference type="GO" id="GO:0003676">
    <property type="term" value="F:nucleic acid binding"/>
    <property type="evidence" value="ECO:0007669"/>
    <property type="project" value="InterPro"/>
</dbReference>
<dbReference type="Proteomes" id="UP000034160">
    <property type="component" value="Unassembled WGS sequence"/>
</dbReference>
<dbReference type="SUPFAM" id="SSF52980">
    <property type="entry name" value="Restriction endonuclease-like"/>
    <property type="match status" value="1"/>
</dbReference>
<accession>A0A0G0Y7M9</accession>
<dbReference type="EMBL" id="LCCN01000005">
    <property type="protein sequence ID" value="KKS32720.1"/>
    <property type="molecule type" value="Genomic_DNA"/>
</dbReference>
<reference evidence="1 2" key="1">
    <citation type="journal article" date="2015" name="Nature">
        <title>rRNA introns, odd ribosomes, and small enigmatic genomes across a large radiation of phyla.</title>
        <authorList>
            <person name="Brown C.T."/>
            <person name="Hug L.A."/>
            <person name="Thomas B.C."/>
            <person name="Sharon I."/>
            <person name="Castelle C.J."/>
            <person name="Singh A."/>
            <person name="Wilkins M.J."/>
            <person name="Williams K.H."/>
            <person name="Banfield J.F."/>
        </authorList>
    </citation>
    <scope>NUCLEOTIDE SEQUENCE [LARGE SCALE GENOMIC DNA]</scope>
</reference>
<dbReference type="InterPro" id="IPR011856">
    <property type="entry name" value="tRNA_endonuc-like_dom_sf"/>
</dbReference>
<gene>
    <name evidence="1" type="ORF">UU93_C0005G0028</name>
</gene>
<dbReference type="Pfam" id="PF18780">
    <property type="entry name" value="HNH_repeat"/>
    <property type="match status" value="1"/>
</dbReference>
<protein>
    <submittedName>
        <fullName evidence="1">Uncharacterized protein</fullName>
    </submittedName>
</protein>
<dbReference type="InterPro" id="IPR011335">
    <property type="entry name" value="Restrct_endonuc-II-like"/>
</dbReference>
<dbReference type="AlphaFoldDB" id="A0A0G0Y7M9"/>
<evidence type="ECO:0000313" key="2">
    <source>
        <dbReference type="Proteomes" id="UP000034160"/>
    </source>
</evidence>